<proteinExistence type="predicted"/>
<comment type="subcellular location">
    <subcellularLocation>
        <location evidence="1">Cell membrane</location>
        <topology evidence="1">Multi-pass membrane protein</topology>
    </subcellularLocation>
</comment>
<comment type="caution">
    <text evidence="9">The sequence shown here is derived from an EMBL/GenBank/DDBJ whole genome shotgun (WGS) entry which is preliminary data.</text>
</comment>
<keyword evidence="5 7" id="KW-1133">Transmembrane helix</keyword>
<evidence type="ECO:0000256" key="1">
    <source>
        <dbReference type="ARBA" id="ARBA00004651"/>
    </source>
</evidence>
<keyword evidence="2" id="KW-0813">Transport</keyword>
<feature type="transmembrane region" description="Helical" evidence="7">
    <location>
        <begin position="103"/>
        <end position="124"/>
    </location>
</feature>
<evidence type="ECO:0000256" key="6">
    <source>
        <dbReference type="ARBA" id="ARBA00023136"/>
    </source>
</evidence>
<evidence type="ECO:0000256" key="7">
    <source>
        <dbReference type="SAM" id="Phobius"/>
    </source>
</evidence>
<feature type="transmembrane region" description="Helical" evidence="7">
    <location>
        <begin position="453"/>
        <end position="473"/>
    </location>
</feature>
<feature type="transmembrane region" description="Helical" evidence="7">
    <location>
        <begin position="78"/>
        <end position="97"/>
    </location>
</feature>
<organism evidence="9 10">
    <name type="scientific">Paractinoplanes lichenicola</name>
    <dbReference type="NCBI Taxonomy" id="2802976"/>
    <lineage>
        <taxon>Bacteria</taxon>
        <taxon>Bacillati</taxon>
        <taxon>Actinomycetota</taxon>
        <taxon>Actinomycetes</taxon>
        <taxon>Micromonosporales</taxon>
        <taxon>Micromonosporaceae</taxon>
        <taxon>Paractinoplanes</taxon>
    </lineage>
</organism>
<feature type="transmembrane region" description="Helical" evidence="7">
    <location>
        <begin position="136"/>
        <end position="156"/>
    </location>
</feature>
<dbReference type="Gene3D" id="1.20.1250.20">
    <property type="entry name" value="MFS general substrate transporter like domains"/>
    <property type="match status" value="1"/>
</dbReference>
<dbReference type="PANTHER" id="PTHR42718:SF47">
    <property type="entry name" value="METHYL VIOLOGEN RESISTANCE PROTEIN SMVA"/>
    <property type="match status" value="1"/>
</dbReference>
<keyword evidence="10" id="KW-1185">Reference proteome</keyword>
<reference evidence="9 10" key="1">
    <citation type="submission" date="2021-01" db="EMBL/GenBank/DDBJ databases">
        <title>Actinoplanes sp. nov. LDG1-01 isolated from lichen.</title>
        <authorList>
            <person name="Saeng-In P."/>
            <person name="Phongsopitanun W."/>
            <person name="Kanchanasin P."/>
            <person name="Yuki M."/>
            <person name="Kudo T."/>
            <person name="Ohkuma M."/>
            <person name="Tanasupawat S."/>
        </authorList>
    </citation>
    <scope>NUCLEOTIDE SEQUENCE [LARGE SCALE GENOMIC DNA]</scope>
    <source>
        <strain evidence="9 10">LDG1-01</strain>
    </source>
</reference>
<feature type="transmembrane region" description="Helical" evidence="7">
    <location>
        <begin position="329"/>
        <end position="349"/>
    </location>
</feature>
<feature type="transmembrane region" description="Helical" evidence="7">
    <location>
        <begin position="227"/>
        <end position="244"/>
    </location>
</feature>
<dbReference type="Proteomes" id="UP000598996">
    <property type="component" value="Unassembled WGS sequence"/>
</dbReference>
<sequence length="491" mass="50521">MNTKSTARPWRGLAVLALPTLLLSLDVSVLYVALPRIGADLGATGTEQLWILDIYSFLLAGFLVTMGAVGERVGRRRLLLIGAGAFGVASVLAAYATTPEMLIAARAVLGVAGATIMPSTMALIRTMFTEQRQLNRALGIWFACFMGGSMLGPLVGGALLESFWWGSAFLLGAPIMVLLLIVGPAWLPEFRDRTAPRPDLPSLALSLAAVLPIIHGGKTLAHDGWSLLPLAEIALGVLLAIAFVRRQAVLPHPLLELRLFRNRTVATSLAAMLGGGIVMAGVVLVSSLYLQSVRGLTPLETGLWLVPQNVAMVAGSLLAPALAQRFPTVRVAGGGLVLAAAGLSLLAGAGPQDGIGWLVTGVSVASFGLSMPMTLLLGLMLGSVPPARAGSVASVNETGGEFGIAVGVALLGSLATAVYRDGLPATAFPVREGIAAAAGTPFLDVARVAFTDAVHVIGLVGAGGFALLAALTFRVLRRPAPDAAPEPARVG</sequence>
<dbReference type="InterPro" id="IPR036259">
    <property type="entry name" value="MFS_trans_sf"/>
</dbReference>
<dbReference type="EMBL" id="JAENHO010000007">
    <property type="protein sequence ID" value="MBL7257618.1"/>
    <property type="molecule type" value="Genomic_DNA"/>
</dbReference>
<keyword evidence="4 7" id="KW-0812">Transmembrane</keyword>
<evidence type="ECO:0000256" key="5">
    <source>
        <dbReference type="ARBA" id="ARBA00022989"/>
    </source>
</evidence>
<dbReference type="Pfam" id="PF07690">
    <property type="entry name" value="MFS_1"/>
    <property type="match status" value="1"/>
</dbReference>
<feature type="domain" description="Major facilitator superfamily (MFS) profile" evidence="8">
    <location>
        <begin position="12"/>
        <end position="481"/>
    </location>
</feature>
<gene>
    <name evidence="9" type="ORF">JKJ07_25275</name>
</gene>
<feature type="transmembrane region" description="Helical" evidence="7">
    <location>
        <begin position="199"/>
        <end position="215"/>
    </location>
</feature>
<accession>A0ABS1VT22</accession>
<dbReference type="PROSITE" id="PS50850">
    <property type="entry name" value="MFS"/>
    <property type="match status" value="1"/>
</dbReference>
<evidence type="ECO:0000259" key="8">
    <source>
        <dbReference type="PROSITE" id="PS50850"/>
    </source>
</evidence>
<evidence type="ECO:0000256" key="2">
    <source>
        <dbReference type="ARBA" id="ARBA00022448"/>
    </source>
</evidence>
<evidence type="ECO:0000256" key="4">
    <source>
        <dbReference type="ARBA" id="ARBA00022692"/>
    </source>
</evidence>
<feature type="transmembrane region" description="Helical" evidence="7">
    <location>
        <begin position="302"/>
        <end position="322"/>
    </location>
</feature>
<evidence type="ECO:0000256" key="3">
    <source>
        <dbReference type="ARBA" id="ARBA00022475"/>
    </source>
</evidence>
<dbReference type="InterPro" id="IPR020846">
    <property type="entry name" value="MFS_dom"/>
</dbReference>
<feature type="transmembrane region" description="Helical" evidence="7">
    <location>
        <begin position="162"/>
        <end position="187"/>
    </location>
</feature>
<feature type="transmembrane region" description="Helical" evidence="7">
    <location>
        <begin position="355"/>
        <end position="381"/>
    </location>
</feature>
<evidence type="ECO:0000313" key="9">
    <source>
        <dbReference type="EMBL" id="MBL7257618.1"/>
    </source>
</evidence>
<feature type="transmembrane region" description="Helical" evidence="7">
    <location>
        <begin position="265"/>
        <end position="290"/>
    </location>
</feature>
<dbReference type="SUPFAM" id="SSF103473">
    <property type="entry name" value="MFS general substrate transporter"/>
    <property type="match status" value="1"/>
</dbReference>
<dbReference type="Gene3D" id="1.20.1720.10">
    <property type="entry name" value="Multidrug resistance protein D"/>
    <property type="match status" value="1"/>
</dbReference>
<dbReference type="RefSeq" id="WP_202994246.1">
    <property type="nucleotide sequence ID" value="NZ_JAENHO010000007.1"/>
</dbReference>
<dbReference type="PANTHER" id="PTHR42718">
    <property type="entry name" value="MAJOR FACILITATOR SUPERFAMILY MULTIDRUG TRANSPORTER MFSC"/>
    <property type="match status" value="1"/>
</dbReference>
<feature type="transmembrane region" description="Helical" evidence="7">
    <location>
        <begin position="12"/>
        <end position="34"/>
    </location>
</feature>
<name>A0ABS1VT22_9ACTN</name>
<protein>
    <submittedName>
        <fullName evidence="9">MFS transporter</fullName>
    </submittedName>
</protein>
<evidence type="ECO:0000313" key="10">
    <source>
        <dbReference type="Proteomes" id="UP000598996"/>
    </source>
</evidence>
<dbReference type="CDD" id="cd17321">
    <property type="entry name" value="MFS_MMR_MDR_like"/>
    <property type="match status" value="1"/>
</dbReference>
<feature type="transmembrane region" description="Helical" evidence="7">
    <location>
        <begin position="54"/>
        <end position="71"/>
    </location>
</feature>
<feature type="transmembrane region" description="Helical" evidence="7">
    <location>
        <begin position="402"/>
        <end position="419"/>
    </location>
</feature>
<keyword evidence="3" id="KW-1003">Cell membrane</keyword>
<dbReference type="InterPro" id="IPR011701">
    <property type="entry name" value="MFS"/>
</dbReference>
<keyword evidence="6 7" id="KW-0472">Membrane</keyword>